<name>F4PAL5_BATDJ</name>
<dbReference type="InParanoid" id="F4PAL5"/>
<evidence type="ECO:0000313" key="1">
    <source>
        <dbReference type="EMBL" id="EGF77562.1"/>
    </source>
</evidence>
<accession>F4PAL5</accession>
<dbReference type="Proteomes" id="UP000007241">
    <property type="component" value="Unassembled WGS sequence"/>
</dbReference>
<dbReference type="OrthoDB" id="10558991at2759"/>
<gene>
    <name evidence="1" type="ORF">BATDEDRAFT_27358</name>
</gene>
<keyword evidence="2" id="KW-1185">Reference proteome</keyword>
<reference evidence="1 2" key="1">
    <citation type="submission" date="2009-12" db="EMBL/GenBank/DDBJ databases">
        <title>The draft genome of Batrachochytrium dendrobatidis.</title>
        <authorList>
            <consortium name="US DOE Joint Genome Institute (JGI-PGF)"/>
            <person name="Kuo A."/>
            <person name="Salamov A."/>
            <person name="Schmutz J."/>
            <person name="Lucas S."/>
            <person name="Pitluck S."/>
            <person name="Rosenblum E."/>
            <person name="Stajich J."/>
            <person name="Eisen M."/>
            <person name="Grigoriev I.V."/>
        </authorList>
    </citation>
    <scope>NUCLEOTIDE SEQUENCE [LARGE SCALE GENOMIC DNA]</scope>
    <source>
        <strain evidence="2">JAM81 / FGSC 10211</strain>
    </source>
</reference>
<dbReference type="RefSeq" id="XP_006681661.1">
    <property type="nucleotide sequence ID" value="XM_006681598.1"/>
</dbReference>
<sequence length="246" mass="27520">MHDLSLSLEHAADVRRSLLLQLNNKASECSHLKAQLASVSALLESERVLSSQLLQRNLPLETELAQLKSVQAADRSILDEQLKTIHKLTNEKDVETSLVTKLQTTLKDRDALVYSLRATASDLSHEVRQCTEKIQSMSVLKSEHAQLMYDNTLLAQKLSRYESMHHRVSQSCVQAVDHTSSLKANHAAVSAEADLLVFEGLSEVERPAFLNEEENTADSVLRHLHDHVESLEHQLLTPHSIPTDSL</sequence>
<organism evidence="1 2">
    <name type="scientific">Batrachochytrium dendrobatidis (strain JAM81 / FGSC 10211)</name>
    <name type="common">Frog chytrid fungus</name>
    <dbReference type="NCBI Taxonomy" id="684364"/>
    <lineage>
        <taxon>Eukaryota</taxon>
        <taxon>Fungi</taxon>
        <taxon>Fungi incertae sedis</taxon>
        <taxon>Chytridiomycota</taxon>
        <taxon>Chytridiomycota incertae sedis</taxon>
        <taxon>Chytridiomycetes</taxon>
        <taxon>Rhizophydiales</taxon>
        <taxon>Rhizophydiales incertae sedis</taxon>
        <taxon>Batrachochytrium</taxon>
    </lineage>
</organism>
<dbReference type="EMBL" id="GL882891">
    <property type="protein sequence ID" value="EGF77562.1"/>
    <property type="molecule type" value="Genomic_DNA"/>
</dbReference>
<evidence type="ECO:0000313" key="2">
    <source>
        <dbReference type="Proteomes" id="UP000007241"/>
    </source>
</evidence>
<dbReference type="GeneID" id="18239311"/>
<dbReference type="AlphaFoldDB" id="F4PAL5"/>
<protein>
    <submittedName>
        <fullName evidence="1">Uncharacterized protein</fullName>
    </submittedName>
</protein>
<dbReference type="HOGENOM" id="CLU_1128881_0_0_1"/>
<proteinExistence type="predicted"/>